<evidence type="ECO:0000313" key="3">
    <source>
        <dbReference type="Proteomes" id="UP000006681"/>
    </source>
</evidence>
<reference evidence="3" key="2">
    <citation type="journal article" date="2010" name="Stand. Genomic Sci.">
        <title>Complete genome sequence of Vulcanisaeta distributa type strain (IC-017T).</title>
        <authorList>
            <person name="Mavromatis K."/>
            <person name="Sikorski J."/>
            <person name="Pabst E."/>
            <person name="Teshima H."/>
            <person name="Lapidus A."/>
            <person name="Lucas S."/>
            <person name="Nolan M."/>
            <person name="Glavina Del Rio T."/>
            <person name="Cheng J."/>
            <person name="Bruce D."/>
            <person name="Goodwin L."/>
            <person name="Pitluck S."/>
            <person name="Liolios K."/>
            <person name="Ivanova N."/>
            <person name="Mikhailova N."/>
            <person name="Pati A."/>
            <person name="Chen A."/>
            <person name="Palaniappan K."/>
            <person name="Land M."/>
            <person name="Hauser L."/>
            <person name="Chang Y."/>
            <person name="Jeffries C."/>
            <person name="Rohde M."/>
            <person name="Spring S."/>
            <person name="Goker M."/>
            <person name="Wirth R."/>
            <person name="Woyke T."/>
            <person name="Bristow J."/>
            <person name="Eisen J."/>
            <person name="Markowitz V."/>
            <person name="Hugenholtz P."/>
            <person name="Klenk H."/>
            <person name="Kyrpides N."/>
        </authorList>
    </citation>
    <scope>NUCLEOTIDE SEQUENCE [LARGE SCALE GENOMIC DNA]</scope>
    <source>
        <strain evidence="3">DSM 14429 / JCM 11212 / NBRC 100878 / IC-017</strain>
    </source>
</reference>
<dbReference type="HOGENOM" id="CLU_1736520_0_0_2"/>
<gene>
    <name evidence="2" type="ordered locus">Vdis_1343</name>
</gene>
<accession>E1QS12</accession>
<keyword evidence="1" id="KW-0472">Membrane</keyword>
<dbReference type="AlphaFoldDB" id="E1QS12"/>
<reference evidence="2 3" key="1">
    <citation type="journal article" date="2010" name="Stand. Genomic Sci.">
        <title>Complete genome sequence of Vulcanisaeta distributa type strain (IC-017).</title>
        <authorList>
            <person name="Mavromatis K."/>
            <person name="Sikorski J."/>
            <person name="Pabst E."/>
            <person name="Teshima H."/>
            <person name="Lapidus A."/>
            <person name="Lucas S."/>
            <person name="Nolan M."/>
            <person name="Glavina Del Rio T."/>
            <person name="Cheng J.F."/>
            <person name="Bruce D."/>
            <person name="Goodwin L."/>
            <person name="Pitluck S."/>
            <person name="Liolios K."/>
            <person name="Ivanova N."/>
            <person name="Mikhailova N."/>
            <person name="Pati A."/>
            <person name="Chen A."/>
            <person name="Palaniappan K."/>
            <person name="Land M."/>
            <person name="Hauser L."/>
            <person name="Chang Y.J."/>
            <person name="Jeffries C.D."/>
            <person name="Rohde M."/>
            <person name="Spring S."/>
            <person name="Goker M."/>
            <person name="Wirth R."/>
            <person name="Woyke T."/>
            <person name="Bristow J."/>
            <person name="Eisen J.A."/>
            <person name="Markowitz V."/>
            <person name="Hugenholtz P."/>
            <person name="Klenk H.P."/>
            <person name="Kyrpides N.C."/>
        </authorList>
    </citation>
    <scope>NUCLEOTIDE SEQUENCE [LARGE SCALE GENOMIC DNA]</scope>
    <source>
        <strain evidence="3">DSM 14429 / JCM 11212 / NBRC 100878 / IC-017</strain>
    </source>
</reference>
<keyword evidence="1" id="KW-1133">Transmembrane helix</keyword>
<dbReference type="EMBL" id="CP002100">
    <property type="protein sequence ID" value="ADN50729.1"/>
    <property type="molecule type" value="Genomic_DNA"/>
</dbReference>
<evidence type="ECO:0000313" key="2">
    <source>
        <dbReference type="EMBL" id="ADN50729.1"/>
    </source>
</evidence>
<dbReference type="KEGG" id="vdi:Vdis_1343"/>
<evidence type="ECO:0000256" key="1">
    <source>
        <dbReference type="SAM" id="Phobius"/>
    </source>
</evidence>
<keyword evidence="3" id="KW-1185">Reference proteome</keyword>
<dbReference type="Proteomes" id="UP000006681">
    <property type="component" value="Chromosome"/>
</dbReference>
<feature type="transmembrane region" description="Helical" evidence="1">
    <location>
        <begin position="6"/>
        <end position="24"/>
    </location>
</feature>
<protein>
    <submittedName>
        <fullName evidence="2">Uncharacterized protein</fullName>
    </submittedName>
</protein>
<proteinExistence type="predicted"/>
<keyword evidence="1" id="KW-0812">Transmembrane</keyword>
<organism evidence="2 3">
    <name type="scientific">Vulcanisaeta distributa (strain DSM 14429 / JCM 11212 / NBRC 100878 / IC-017)</name>
    <dbReference type="NCBI Taxonomy" id="572478"/>
    <lineage>
        <taxon>Archaea</taxon>
        <taxon>Thermoproteota</taxon>
        <taxon>Thermoprotei</taxon>
        <taxon>Thermoproteales</taxon>
        <taxon>Thermoproteaceae</taxon>
        <taxon>Vulcanisaeta</taxon>
    </lineage>
</organism>
<sequence length="150" mass="16383">MVGKLVMIIFAVVIVSLILLFVSLNKSSPATVKTVSSLPSPYIPSCFSQGPDISVSPGATYECVLAYMPTGNCGVYISLNLTSSMPVNVEMSDENGYVLYQWSGMTYINQEIKLVNPSSYSDNLYLIIHNPNGYTANVYLSYTEYRGCSS</sequence>
<name>E1QS12_VULDI</name>